<name>A0ABR1RM29_9PEZI</name>
<comment type="caution">
    <text evidence="1">The sequence shown here is derived from an EMBL/GenBank/DDBJ whole genome shotgun (WGS) entry which is preliminary data.</text>
</comment>
<sequence length="152" mass="14765">MAIPLGPDVRKCLAYNEVNMPSYRVNMTTSLNRLAALSLGAKGAALAAPAVVASDLELVPLLAGAVAEGGPAGKVAVVEVEGAAAAALGARLAALAVAAVRRPLVGPAGRALALAEGRRARPEAGLLGSGQGVELGGDGGTGVGLDLIVGID</sequence>
<dbReference type="EMBL" id="JAQQWI010000012">
    <property type="protein sequence ID" value="KAK8016019.1"/>
    <property type="molecule type" value="Genomic_DNA"/>
</dbReference>
<dbReference type="Proteomes" id="UP001396898">
    <property type="component" value="Unassembled WGS sequence"/>
</dbReference>
<reference evidence="1 2" key="1">
    <citation type="submission" date="2023-01" db="EMBL/GenBank/DDBJ databases">
        <title>Analysis of 21 Apiospora genomes using comparative genomics revels a genus with tremendous synthesis potential of carbohydrate active enzymes and secondary metabolites.</title>
        <authorList>
            <person name="Sorensen T."/>
        </authorList>
    </citation>
    <scope>NUCLEOTIDE SEQUENCE [LARGE SCALE GENOMIC DNA]</scope>
    <source>
        <strain evidence="1 2">CBS 20057</strain>
    </source>
</reference>
<organism evidence="1 2">
    <name type="scientific">Apiospora marii</name>
    <dbReference type="NCBI Taxonomy" id="335849"/>
    <lineage>
        <taxon>Eukaryota</taxon>
        <taxon>Fungi</taxon>
        <taxon>Dikarya</taxon>
        <taxon>Ascomycota</taxon>
        <taxon>Pezizomycotina</taxon>
        <taxon>Sordariomycetes</taxon>
        <taxon>Xylariomycetidae</taxon>
        <taxon>Amphisphaeriales</taxon>
        <taxon>Apiosporaceae</taxon>
        <taxon>Apiospora</taxon>
    </lineage>
</organism>
<evidence type="ECO:0000313" key="1">
    <source>
        <dbReference type="EMBL" id="KAK8016019.1"/>
    </source>
</evidence>
<evidence type="ECO:0000313" key="2">
    <source>
        <dbReference type="Proteomes" id="UP001396898"/>
    </source>
</evidence>
<proteinExistence type="predicted"/>
<protein>
    <submittedName>
        <fullName evidence="1">Uncharacterized protein</fullName>
    </submittedName>
</protein>
<gene>
    <name evidence="1" type="ORF">PG991_008907</name>
</gene>
<accession>A0ABR1RM29</accession>
<keyword evidence="2" id="KW-1185">Reference proteome</keyword>